<accession>A0ABP5RM67</accession>
<organism evidence="2 3">
    <name type="scientific">Kitasatospora cystarginea</name>
    <dbReference type="NCBI Taxonomy" id="58350"/>
    <lineage>
        <taxon>Bacteria</taxon>
        <taxon>Bacillati</taxon>
        <taxon>Actinomycetota</taxon>
        <taxon>Actinomycetes</taxon>
        <taxon>Kitasatosporales</taxon>
        <taxon>Streptomycetaceae</taxon>
        <taxon>Kitasatospora</taxon>
    </lineage>
</organism>
<evidence type="ECO:0000313" key="2">
    <source>
        <dbReference type="EMBL" id="GAA2267081.1"/>
    </source>
</evidence>
<gene>
    <name evidence="2" type="ORF">GCM10010430_60300</name>
</gene>
<feature type="region of interest" description="Disordered" evidence="1">
    <location>
        <begin position="215"/>
        <end position="246"/>
    </location>
</feature>
<name>A0ABP5RM67_9ACTN</name>
<dbReference type="RefSeq" id="WP_344639683.1">
    <property type="nucleotide sequence ID" value="NZ_BAAATR010000034.1"/>
</dbReference>
<proteinExistence type="predicted"/>
<sequence length="246" mass="26125">MTRASESPPAHSAAPSTRVGTATVLRTLGVEHLSAVPGWDDGDDTPLGRVNSEIRTTVRRLDHVQERLVALARTIRDDMQLVLDGNDGALLQANGLLASTAQSLDTLATRRVELYERLDALTGLHQVLAVSSGPAPKAPADAVVELNEAQRQALDAVARSQVTVNESDLAPTAFSPVNSLMDRHLVDRDRSTSLYQGQRLRLTPLGARVHAALAGTTSPARSAAPVDQGQPTAGSTRPTQATTRTR</sequence>
<dbReference type="EMBL" id="BAAATR010000034">
    <property type="protein sequence ID" value="GAA2267081.1"/>
    <property type="molecule type" value="Genomic_DNA"/>
</dbReference>
<dbReference type="Proteomes" id="UP001500305">
    <property type="component" value="Unassembled WGS sequence"/>
</dbReference>
<keyword evidence="3" id="KW-1185">Reference proteome</keyword>
<comment type="caution">
    <text evidence="2">The sequence shown here is derived from an EMBL/GenBank/DDBJ whole genome shotgun (WGS) entry which is preliminary data.</text>
</comment>
<protein>
    <submittedName>
        <fullName evidence="2">Uncharacterized protein</fullName>
    </submittedName>
</protein>
<feature type="compositionally biased region" description="Polar residues" evidence="1">
    <location>
        <begin position="229"/>
        <end position="246"/>
    </location>
</feature>
<evidence type="ECO:0000313" key="3">
    <source>
        <dbReference type="Proteomes" id="UP001500305"/>
    </source>
</evidence>
<reference evidence="3" key="1">
    <citation type="journal article" date="2019" name="Int. J. Syst. Evol. Microbiol.">
        <title>The Global Catalogue of Microorganisms (GCM) 10K type strain sequencing project: providing services to taxonomists for standard genome sequencing and annotation.</title>
        <authorList>
            <consortium name="The Broad Institute Genomics Platform"/>
            <consortium name="The Broad Institute Genome Sequencing Center for Infectious Disease"/>
            <person name="Wu L."/>
            <person name="Ma J."/>
        </authorList>
    </citation>
    <scope>NUCLEOTIDE SEQUENCE [LARGE SCALE GENOMIC DNA]</scope>
    <source>
        <strain evidence="3">JCM 7356</strain>
    </source>
</reference>
<evidence type="ECO:0000256" key="1">
    <source>
        <dbReference type="SAM" id="MobiDB-lite"/>
    </source>
</evidence>